<comment type="similarity">
    <text evidence="1 9">Belongs to the peptidase A8 family.</text>
</comment>
<keyword evidence="5" id="KW-0064">Aspartyl protease</keyword>
<dbReference type="EC" id="3.4.23.36" evidence="11"/>
<evidence type="ECO:0000313" key="12">
    <source>
        <dbReference type="Proteomes" id="UP001460679"/>
    </source>
</evidence>
<dbReference type="PANTHER" id="PTHR33695:SF1">
    <property type="entry name" value="LIPOPROTEIN SIGNAL PEPTIDASE"/>
    <property type="match status" value="1"/>
</dbReference>
<keyword evidence="2" id="KW-1003">Cell membrane</keyword>
<feature type="transmembrane region" description="Helical" evidence="10">
    <location>
        <begin position="84"/>
        <end position="104"/>
    </location>
</feature>
<dbReference type="Proteomes" id="UP001460679">
    <property type="component" value="Chromosome"/>
</dbReference>
<evidence type="ECO:0000313" key="11">
    <source>
        <dbReference type="EMBL" id="WXL28693.1"/>
    </source>
</evidence>
<dbReference type="PROSITE" id="PS00855">
    <property type="entry name" value="SPASE_II"/>
    <property type="match status" value="1"/>
</dbReference>
<feature type="transmembrane region" description="Helical" evidence="10">
    <location>
        <begin position="111"/>
        <end position="131"/>
    </location>
</feature>
<evidence type="ECO:0000256" key="6">
    <source>
        <dbReference type="ARBA" id="ARBA00022801"/>
    </source>
</evidence>
<keyword evidence="3" id="KW-0645">Protease</keyword>
<protein>
    <submittedName>
        <fullName evidence="11">Signal peptidase II</fullName>
        <ecNumber evidence="11">3.4.23.36</ecNumber>
    </submittedName>
</protein>
<keyword evidence="12" id="KW-1185">Reference proteome</keyword>
<reference evidence="11" key="1">
    <citation type="submission" date="2024-03" db="EMBL/GenBank/DDBJ databases">
        <title>Complete genome sequence of Mycoplasma gypis type strain B1/T1.</title>
        <authorList>
            <person name="Spergser J."/>
        </authorList>
    </citation>
    <scope>NUCLEOTIDE SEQUENCE [LARGE SCALE GENOMIC DNA]</scope>
    <source>
        <strain evidence="11">B1/T1</strain>
    </source>
</reference>
<dbReference type="PANTHER" id="PTHR33695">
    <property type="entry name" value="LIPOPROTEIN SIGNAL PEPTIDASE"/>
    <property type="match status" value="1"/>
</dbReference>
<evidence type="ECO:0000256" key="2">
    <source>
        <dbReference type="ARBA" id="ARBA00022475"/>
    </source>
</evidence>
<keyword evidence="7 10" id="KW-1133">Transmembrane helix</keyword>
<dbReference type="EMBL" id="CP148066">
    <property type="protein sequence ID" value="WXL28693.1"/>
    <property type="molecule type" value="Genomic_DNA"/>
</dbReference>
<sequence length="215" mass="24753">MQEINKKVLKIKHKIINFFKNLNPKIVLTNYVIFFIVFAVMLTIDLVTKHVFYKGDPSINQNYGGVIGIRNILHEGTTFFGEKLSYGLLHSFTFIVFFICLAVVLSIKQRFNIPIIVGLAFVSAGAFGNMIDRMAFKGVRDIFFLPWYDKGVWNFADFCLASGSIFTALYVVVINVIVWCKEKQKQKNANRDTQELVFEHSHHDDHDDDDHEHGE</sequence>
<evidence type="ECO:0000256" key="1">
    <source>
        <dbReference type="ARBA" id="ARBA00006139"/>
    </source>
</evidence>
<dbReference type="GO" id="GO:0004190">
    <property type="term" value="F:aspartic-type endopeptidase activity"/>
    <property type="evidence" value="ECO:0007669"/>
    <property type="project" value="UniProtKB-EC"/>
</dbReference>
<dbReference type="Pfam" id="PF01252">
    <property type="entry name" value="Peptidase_A8"/>
    <property type="match status" value="1"/>
</dbReference>
<dbReference type="PRINTS" id="PR00781">
    <property type="entry name" value="LIPOSIGPTASE"/>
</dbReference>
<feature type="transmembrane region" description="Helical" evidence="10">
    <location>
        <begin position="151"/>
        <end position="178"/>
    </location>
</feature>
<evidence type="ECO:0000256" key="5">
    <source>
        <dbReference type="ARBA" id="ARBA00022750"/>
    </source>
</evidence>
<keyword evidence="8 10" id="KW-0472">Membrane</keyword>
<organism evidence="11 12">
    <name type="scientific">[Mycoplasma] gypis</name>
    <dbReference type="NCBI Taxonomy" id="92404"/>
    <lineage>
        <taxon>Bacteria</taxon>
        <taxon>Bacillati</taxon>
        <taxon>Mycoplasmatota</taxon>
        <taxon>Mycoplasmoidales</taxon>
        <taxon>Metamycoplasmataceae</taxon>
        <taxon>Metamycoplasma</taxon>
    </lineage>
</organism>
<proteinExistence type="inferred from homology"/>
<keyword evidence="6 11" id="KW-0378">Hydrolase</keyword>
<keyword evidence="4 10" id="KW-0812">Transmembrane</keyword>
<evidence type="ECO:0000256" key="9">
    <source>
        <dbReference type="RuleBase" id="RU004181"/>
    </source>
</evidence>
<evidence type="ECO:0000256" key="4">
    <source>
        <dbReference type="ARBA" id="ARBA00022692"/>
    </source>
</evidence>
<evidence type="ECO:0000256" key="8">
    <source>
        <dbReference type="ARBA" id="ARBA00023136"/>
    </source>
</evidence>
<feature type="transmembrane region" description="Helical" evidence="10">
    <location>
        <begin position="26"/>
        <end position="44"/>
    </location>
</feature>
<evidence type="ECO:0000256" key="3">
    <source>
        <dbReference type="ARBA" id="ARBA00022670"/>
    </source>
</evidence>
<gene>
    <name evidence="11" type="ORF">WG616_01575</name>
</gene>
<evidence type="ECO:0000256" key="10">
    <source>
        <dbReference type="SAM" id="Phobius"/>
    </source>
</evidence>
<dbReference type="RefSeq" id="WP_205498569.1">
    <property type="nucleotide sequence ID" value="NZ_CP148066.1"/>
</dbReference>
<name>A0ABZ2RNS9_9BACT</name>
<accession>A0ABZ2RNS9</accession>
<dbReference type="InterPro" id="IPR001872">
    <property type="entry name" value="Peptidase_A8"/>
</dbReference>
<evidence type="ECO:0000256" key="7">
    <source>
        <dbReference type="ARBA" id="ARBA00022989"/>
    </source>
</evidence>